<feature type="region of interest" description="Disordered" evidence="1">
    <location>
        <begin position="262"/>
        <end position="283"/>
    </location>
</feature>
<reference evidence="2" key="1">
    <citation type="submission" date="2022-05" db="EMBL/GenBank/DDBJ databases">
        <title>Novel bacterial taxa in a minimal lignocellulolytic consortium and its capacity to transform plastics disclosed by genome-resolved metagenomics.</title>
        <authorList>
            <person name="Rodriguez C.A.D."/>
            <person name="Diaz-Garcia L."/>
            <person name="Herrera K."/>
            <person name="Tarazona N.A."/>
            <person name="Sproer C."/>
            <person name="Overmann J."/>
            <person name="Jimenez D.J."/>
        </authorList>
    </citation>
    <scope>NUCLEOTIDE SEQUENCE</scope>
    <source>
        <strain evidence="2">MAG5</strain>
    </source>
</reference>
<name>A0A9J6ZB39_9BACL</name>
<feature type="compositionally biased region" description="Polar residues" evidence="1">
    <location>
        <begin position="409"/>
        <end position="436"/>
    </location>
</feature>
<feature type="compositionally biased region" description="Low complexity" evidence="1">
    <location>
        <begin position="437"/>
        <end position="446"/>
    </location>
</feature>
<feature type="compositionally biased region" description="Low complexity" evidence="1">
    <location>
        <begin position="393"/>
        <end position="408"/>
    </location>
</feature>
<dbReference type="KEGG" id="plig:NAG76_16255"/>
<dbReference type="Proteomes" id="UP001056756">
    <property type="component" value="Chromosome"/>
</dbReference>
<proteinExistence type="predicted"/>
<dbReference type="EMBL" id="CP097899">
    <property type="protein sequence ID" value="URN93373.1"/>
    <property type="molecule type" value="Genomic_DNA"/>
</dbReference>
<accession>A0A9J6ZB39</accession>
<dbReference type="AlphaFoldDB" id="A0A9J6ZB39"/>
<organism evidence="2 3">
    <name type="scientific">Candidatus Pristimantibacillus lignocellulolyticus</name>
    <dbReference type="NCBI Taxonomy" id="2994561"/>
    <lineage>
        <taxon>Bacteria</taxon>
        <taxon>Bacillati</taxon>
        <taxon>Bacillota</taxon>
        <taxon>Bacilli</taxon>
        <taxon>Bacillales</taxon>
        <taxon>Paenibacillaceae</taxon>
        <taxon>Candidatus Pristimantibacillus</taxon>
    </lineage>
</organism>
<evidence type="ECO:0000313" key="3">
    <source>
        <dbReference type="Proteomes" id="UP001056756"/>
    </source>
</evidence>
<protein>
    <recommendedName>
        <fullName evidence="4">Flagellar hook-length control protein-like C-terminal domain-containing protein</fullName>
    </recommendedName>
</protein>
<feature type="compositionally biased region" description="Polar residues" evidence="1">
    <location>
        <begin position="358"/>
        <end position="392"/>
    </location>
</feature>
<evidence type="ECO:0000256" key="1">
    <source>
        <dbReference type="SAM" id="MobiDB-lite"/>
    </source>
</evidence>
<gene>
    <name evidence="2" type="ORF">NAG76_16255</name>
</gene>
<feature type="compositionally biased region" description="Low complexity" evidence="1">
    <location>
        <begin position="262"/>
        <end position="281"/>
    </location>
</feature>
<evidence type="ECO:0000313" key="2">
    <source>
        <dbReference type="EMBL" id="URN93373.1"/>
    </source>
</evidence>
<sequence>MSIGNIKGILGDAVSNDVRTLELKIGQVVRGVVLQQYDNNEALVNINGVQVRAKLDIPLMEGQASLLQVQPDSKGAYILLKQVDPTTLGMSDPMKDILKALNMPDKAWANDIIKDLRKEGFPLNKETAAAFQKAAQLIPPGVNQEQWMQAAASAFKRGLPMTQATIAAFHQLQSGTPLHGLIDQLKSQLSILLQANNSGITTTSAQTTALLNQLSTLLDEGSALLRSLATNGSVTQNAPSIGAGNQGAIVSSGSGELVGKDASLASQQGQTQSATQLQGGANQAPSQGNLGLLLKWLGVNHETTLGKQLLTGQPTNAQPQTKPATTQLAQAPIVNGNLQSSNMNVTQGNTGNSAGMLGNTTAPTTGQQPIVGSQGQPATTNTVAATSNQSANVVPTPTSPAAQTPATVLQQSVVTSQSAEVTSNQTSAQPANASHSQAAQPTAQQQVPIHQAAHLQGTIQANLQNDVVHNQATASHNPLTANQQADHLQPQANATAAQAGQATTNHDSLKASIMQLVQSADTPAAVKETAQQLLNAITGQQLMLSTERNHSVFSHVTMFIPLQDKEGGQTAAVHIQTRRDRKGELDSENCRIVFDLNMNAIGPTMVDVNITSKIVSLNLWNDHPAIGAVIEALKPEISEALYSTGYMLSAVRTTPIPTPEAENEQLEELKQRMLPPDVEQINSTRYKGVDFKV</sequence>
<evidence type="ECO:0008006" key="4">
    <source>
        <dbReference type="Google" id="ProtNLM"/>
    </source>
</evidence>
<feature type="region of interest" description="Disordered" evidence="1">
    <location>
        <begin position="358"/>
        <end position="449"/>
    </location>
</feature>